<name>A0ABR8GK73_9CYAN</name>
<dbReference type="EMBL" id="JACJTA010000004">
    <property type="protein sequence ID" value="MBD2603607.1"/>
    <property type="molecule type" value="Genomic_DNA"/>
</dbReference>
<gene>
    <name evidence="1" type="ORF">H6G81_03455</name>
</gene>
<evidence type="ECO:0000313" key="1">
    <source>
        <dbReference type="EMBL" id="MBD2603607.1"/>
    </source>
</evidence>
<reference evidence="1 2" key="1">
    <citation type="journal article" date="2020" name="ISME J.">
        <title>Comparative genomics reveals insights into cyanobacterial evolution and habitat adaptation.</title>
        <authorList>
            <person name="Chen M.Y."/>
            <person name="Teng W.K."/>
            <person name="Zhao L."/>
            <person name="Hu C.X."/>
            <person name="Zhou Y.K."/>
            <person name="Han B.P."/>
            <person name="Song L.R."/>
            <person name="Shu W.S."/>
        </authorList>
    </citation>
    <scope>NUCLEOTIDE SEQUENCE [LARGE SCALE GENOMIC DNA]</scope>
    <source>
        <strain evidence="1 2">FACHB-248</strain>
    </source>
</reference>
<organism evidence="1 2">
    <name type="scientific">Scytonema hofmannii FACHB-248</name>
    <dbReference type="NCBI Taxonomy" id="1842502"/>
    <lineage>
        <taxon>Bacteria</taxon>
        <taxon>Bacillati</taxon>
        <taxon>Cyanobacteriota</taxon>
        <taxon>Cyanophyceae</taxon>
        <taxon>Nostocales</taxon>
        <taxon>Scytonemataceae</taxon>
        <taxon>Scytonema</taxon>
    </lineage>
</organism>
<keyword evidence="2" id="KW-1185">Reference proteome</keyword>
<accession>A0ABR8GK73</accession>
<comment type="caution">
    <text evidence="1">The sequence shown here is derived from an EMBL/GenBank/DDBJ whole genome shotgun (WGS) entry which is preliminary data.</text>
</comment>
<evidence type="ECO:0000313" key="2">
    <source>
        <dbReference type="Proteomes" id="UP000660380"/>
    </source>
</evidence>
<sequence>MLQSVEGIYQNGKVELLQLPTDVDEARVIVTFVPKSGSFDLPSRGINQEQAANLQARLQSFAQDWDSPDMAAYDVNDPLRKEEIGNFVAGRE</sequence>
<protein>
    <submittedName>
        <fullName evidence="1">Uncharacterized protein</fullName>
    </submittedName>
</protein>
<dbReference type="RefSeq" id="WP_051503164.1">
    <property type="nucleotide sequence ID" value="NZ_JACJTA010000004.1"/>
</dbReference>
<proteinExistence type="predicted"/>
<dbReference type="Proteomes" id="UP000660380">
    <property type="component" value="Unassembled WGS sequence"/>
</dbReference>